<dbReference type="PROSITE" id="PS50050">
    <property type="entry name" value="TNFR_NGFR_2"/>
    <property type="match status" value="1"/>
</dbReference>
<dbReference type="InParanoid" id="A0A672YPA2"/>
<keyword evidence="5" id="KW-0472">Membrane</keyword>
<feature type="chain" id="PRO_5025687133" description="TNFR-Cys domain-containing protein" evidence="10">
    <location>
        <begin position="19"/>
        <end position="97"/>
    </location>
</feature>
<name>A0A672YPA2_9TELE</name>
<protein>
    <recommendedName>
        <fullName evidence="11">TNFR-Cys domain-containing protein</fullName>
    </recommendedName>
</protein>
<keyword evidence="8" id="KW-0325">Glycoprotein</keyword>
<dbReference type="GO" id="GO:0038023">
    <property type="term" value="F:signaling receptor activity"/>
    <property type="evidence" value="ECO:0007669"/>
    <property type="project" value="InterPro"/>
</dbReference>
<comment type="caution">
    <text evidence="9">Lacks conserved residue(s) required for the propagation of feature annotation.</text>
</comment>
<evidence type="ECO:0000256" key="2">
    <source>
        <dbReference type="ARBA" id="ARBA00022692"/>
    </source>
</evidence>
<evidence type="ECO:0000259" key="11">
    <source>
        <dbReference type="PROSITE" id="PS50050"/>
    </source>
</evidence>
<evidence type="ECO:0000256" key="7">
    <source>
        <dbReference type="ARBA" id="ARBA00023170"/>
    </source>
</evidence>
<evidence type="ECO:0000256" key="6">
    <source>
        <dbReference type="ARBA" id="ARBA00023157"/>
    </source>
</evidence>
<dbReference type="GO" id="GO:0046330">
    <property type="term" value="P:positive regulation of JNK cascade"/>
    <property type="evidence" value="ECO:0007669"/>
    <property type="project" value="InterPro"/>
</dbReference>
<reference evidence="12" key="1">
    <citation type="submission" date="2019-06" db="EMBL/GenBank/DDBJ databases">
        <authorList>
            <consortium name="Wellcome Sanger Institute Data Sharing"/>
        </authorList>
    </citation>
    <scope>NUCLEOTIDE SEQUENCE [LARGE SCALE GENOMIC DNA]</scope>
</reference>
<organism evidence="12 13">
    <name type="scientific">Sphaeramia orbicularis</name>
    <name type="common">orbiculate cardinalfish</name>
    <dbReference type="NCBI Taxonomy" id="375764"/>
    <lineage>
        <taxon>Eukaryota</taxon>
        <taxon>Metazoa</taxon>
        <taxon>Chordata</taxon>
        <taxon>Craniata</taxon>
        <taxon>Vertebrata</taxon>
        <taxon>Euteleostomi</taxon>
        <taxon>Actinopterygii</taxon>
        <taxon>Neopterygii</taxon>
        <taxon>Teleostei</taxon>
        <taxon>Neoteleostei</taxon>
        <taxon>Acanthomorphata</taxon>
        <taxon>Gobiaria</taxon>
        <taxon>Kurtiformes</taxon>
        <taxon>Apogonoidei</taxon>
        <taxon>Apogonidae</taxon>
        <taxon>Apogoninae</taxon>
        <taxon>Sphaeramia</taxon>
    </lineage>
</organism>
<dbReference type="GO" id="GO:0043123">
    <property type="term" value="P:positive regulation of canonical NF-kappaB signal transduction"/>
    <property type="evidence" value="ECO:0007669"/>
    <property type="project" value="InterPro"/>
</dbReference>
<feature type="domain" description="TNFR-Cys" evidence="11">
    <location>
        <begin position="51"/>
        <end position="91"/>
    </location>
</feature>
<dbReference type="InterPro" id="IPR001368">
    <property type="entry name" value="TNFR/NGFR_Cys_rich_reg"/>
</dbReference>
<dbReference type="Gene3D" id="2.10.50.10">
    <property type="entry name" value="Tumor Necrosis Factor Receptor, subunit A, domain 2"/>
    <property type="match status" value="1"/>
</dbReference>
<sequence>IQPWTVCQLRLYPVPLLSLPLLNGSQLLIQYTAHTLQDCGFGDGGEGICIMCEQGTFSSDTSVAPCTRCTQCNLLNRLQKTGCSSTTDALCGQCLPG</sequence>
<dbReference type="AlphaFoldDB" id="A0A672YPA2"/>
<evidence type="ECO:0000256" key="9">
    <source>
        <dbReference type="PROSITE-ProRule" id="PRU00206"/>
    </source>
</evidence>
<evidence type="ECO:0000256" key="1">
    <source>
        <dbReference type="ARBA" id="ARBA00004167"/>
    </source>
</evidence>
<comment type="subcellular location">
    <subcellularLocation>
        <location evidence="1">Membrane</location>
        <topology evidence="1">Single-pass membrane protein</topology>
    </subcellularLocation>
</comment>
<evidence type="ECO:0000256" key="4">
    <source>
        <dbReference type="ARBA" id="ARBA00022989"/>
    </source>
</evidence>
<dbReference type="GO" id="GO:0005886">
    <property type="term" value="C:plasma membrane"/>
    <property type="evidence" value="ECO:0007669"/>
    <property type="project" value="TreeGrafter"/>
</dbReference>
<keyword evidence="2" id="KW-0812">Transmembrane</keyword>
<reference evidence="12" key="2">
    <citation type="submission" date="2025-08" db="UniProtKB">
        <authorList>
            <consortium name="Ensembl"/>
        </authorList>
    </citation>
    <scope>IDENTIFICATION</scope>
</reference>
<reference evidence="12" key="3">
    <citation type="submission" date="2025-09" db="UniProtKB">
        <authorList>
            <consortium name="Ensembl"/>
        </authorList>
    </citation>
    <scope>IDENTIFICATION</scope>
</reference>
<evidence type="ECO:0000256" key="5">
    <source>
        <dbReference type="ARBA" id="ARBA00023136"/>
    </source>
</evidence>
<keyword evidence="6" id="KW-1015">Disulfide bond</keyword>
<proteinExistence type="predicted"/>
<dbReference type="PANTHER" id="PTHR12120">
    <property type="entry name" value="TNFR-CYS DOMAIN-CONTAINING PROTEIN"/>
    <property type="match status" value="1"/>
</dbReference>
<dbReference type="Ensembl" id="ENSSORT00005006688.1">
    <property type="protein sequence ID" value="ENSSORP00005006431.1"/>
    <property type="gene ID" value="ENSSORG00005003788.1"/>
</dbReference>
<dbReference type="InterPro" id="IPR047526">
    <property type="entry name" value="TNR19/27/EDAR"/>
</dbReference>
<keyword evidence="3" id="KW-0677">Repeat</keyword>
<keyword evidence="10" id="KW-0732">Signal</keyword>
<dbReference type="Proteomes" id="UP000472271">
    <property type="component" value="Chromosome 10"/>
</dbReference>
<dbReference type="PROSITE" id="PS00652">
    <property type="entry name" value="TNFR_NGFR_1"/>
    <property type="match status" value="1"/>
</dbReference>
<evidence type="ECO:0000313" key="12">
    <source>
        <dbReference type="Ensembl" id="ENSSORP00005006431.1"/>
    </source>
</evidence>
<feature type="signal peptide" evidence="10">
    <location>
        <begin position="1"/>
        <end position="18"/>
    </location>
</feature>
<dbReference type="PANTHER" id="PTHR12120:SF10">
    <property type="entry name" value="TNFR-CYS DOMAIN-CONTAINING PROTEIN"/>
    <property type="match status" value="1"/>
</dbReference>
<evidence type="ECO:0000256" key="3">
    <source>
        <dbReference type="ARBA" id="ARBA00022737"/>
    </source>
</evidence>
<accession>A0A672YPA2</accession>
<evidence type="ECO:0000256" key="8">
    <source>
        <dbReference type="ARBA" id="ARBA00023180"/>
    </source>
</evidence>
<keyword evidence="4" id="KW-1133">Transmembrane helix</keyword>
<evidence type="ECO:0000313" key="13">
    <source>
        <dbReference type="Proteomes" id="UP000472271"/>
    </source>
</evidence>
<keyword evidence="13" id="KW-1185">Reference proteome</keyword>
<keyword evidence="7" id="KW-0675">Receptor</keyword>
<feature type="repeat" description="TNFR-Cys" evidence="9">
    <location>
        <begin position="51"/>
        <end position="91"/>
    </location>
</feature>
<evidence type="ECO:0000256" key="10">
    <source>
        <dbReference type="SAM" id="SignalP"/>
    </source>
</evidence>